<sequence length="319" mass="36739">MENSTNINFSEGGEDEENRQCINGSSTNIGRYLQNEELSIGAQNLLWTNRIAVQTETMRQERQPADISSADSTEQNGPVNNQMATDAGKIRQQHSGQCQRQRTATPISPADSYSRRNTNRVTTADPRARKKRNDKAYRDRVKEKQQRMESNLETLKAENDTLIKQNTLVNQRFETQSKELDGLNQNFIKQLVSLPPLENQHKMKFDLERLETENGELKRENKSLKRDNVLANEKFETQSKQLGKLEHKYKKQHERKRQLKSNLKTLEVEKGRLKNEIIELLKKERVAGYSTNFIGRFGHCPNVETEASPQVVPSLTSEL</sequence>
<name>A0AAV5L6E3_9ROSI</name>
<protein>
    <recommendedName>
        <fullName evidence="5">BZIP domain-containing protein</fullName>
    </recommendedName>
</protein>
<dbReference type="EMBL" id="BPVZ01000097">
    <property type="protein sequence ID" value="GKV32828.1"/>
    <property type="molecule type" value="Genomic_DNA"/>
</dbReference>
<dbReference type="Proteomes" id="UP001054252">
    <property type="component" value="Unassembled WGS sequence"/>
</dbReference>
<accession>A0AAV5L6E3</accession>
<evidence type="ECO:0000256" key="1">
    <source>
        <dbReference type="SAM" id="Coils"/>
    </source>
</evidence>
<feature type="compositionally biased region" description="Polar residues" evidence="2">
    <location>
        <begin position="69"/>
        <end position="84"/>
    </location>
</feature>
<keyword evidence="4" id="KW-1185">Reference proteome</keyword>
<reference evidence="3 4" key="1">
    <citation type="journal article" date="2021" name="Commun. Biol.">
        <title>The genome of Shorea leprosula (Dipterocarpaceae) highlights the ecological relevance of drought in aseasonal tropical rainforests.</title>
        <authorList>
            <person name="Ng K.K.S."/>
            <person name="Kobayashi M.J."/>
            <person name="Fawcett J.A."/>
            <person name="Hatakeyama M."/>
            <person name="Paape T."/>
            <person name="Ng C.H."/>
            <person name="Ang C.C."/>
            <person name="Tnah L.H."/>
            <person name="Lee C.T."/>
            <person name="Nishiyama T."/>
            <person name="Sese J."/>
            <person name="O'Brien M.J."/>
            <person name="Copetti D."/>
            <person name="Mohd Noor M.I."/>
            <person name="Ong R.C."/>
            <person name="Putra M."/>
            <person name="Sireger I.Z."/>
            <person name="Indrioko S."/>
            <person name="Kosugi Y."/>
            <person name="Izuno A."/>
            <person name="Isagi Y."/>
            <person name="Lee S.L."/>
            <person name="Shimizu K.K."/>
        </authorList>
    </citation>
    <scope>NUCLEOTIDE SEQUENCE [LARGE SCALE GENOMIC DNA]</scope>
    <source>
        <strain evidence="3">214</strain>
    </source>
</reference>
<gene>
    <name evidence="3" type="ORF">SLEP1_g41398</name>
</gene>
<dbReference type="AlphaFoldDB" id="A0AAV5L6E3"/>
<proteinExistence type="predicted"/>
<feature type="coiled-coil region" evidence="1">
    <location>
        <begin position="200"/>
        <end position="283"/>
    </location>
</feature>
<feature type="compositionally biased region" description="Basic and acidic residues" evidence="2">
    <location>
        <begin position="134"/>
        <end position="147"/>
    </location>
</feature>
<evidence type="ECO:0000313" key="3">
    <source>
        <dbReference type="EMBL" id="GKV32828.1"/>
    </source>
</evidence>
<evidence type="ECO:0000256" key="2">
    <source>
        <dbReference type="SAM" id="MobiDB-lite"/>
    </source>
</evidence>
<evidence type="ECO:0008006" key="5">
    <source>
        <dbReference type="Google" id="ProtNLM"/>
    </source>
</evidence>
<organism evidence="3 4">
    <name type="scientific">Rubroshorea leprosula</name>
    <dbReference type="NCBI Taxonomy" id="152421"/>
    <lineage>
        <taxon>Eukaryota</taxon>
        <taxon>Viridiplantae</taxon>
        <taxon>Streptophyta</taxon>
        <taxon>Embryophyta</taxon>
        <taxon>Tracheophyta</taxon>
        <taxon>Spermatophyta</taxon>
        <taxon>Magnoliopsida</taxon>
        <taxon>eudicotyledons</taxon>
        <taxon>Gunneridae</taxon>
        <taxon>Pentapetalae</taxon>
        <taxon>rosids</taxon>
        <taxon>malvids</taxon>
        <taxon>Malvales</taxon>
        <taxon>Dipterocarpaceae</taxon>
        <taxon>Rubroshorea</taxon>
    </lineage>
</organism>
<comment type="caution">
    <text evidence="3">The sequence shown here is derived from an EMBL/GenBank/DDBJ whole genome shotgun (WGS) entry which is preliminary data.</text>
</comment>
<feature type="region of interest" description="Disordered" evidence="2">
    <location>
        <begin position="57"/>
        <end position="149"/>
    </location>
</feature>
<evidence type="ECO:0000313" key="4">
    <source>
        <dbReference type="Proteomes" id="UP001054252"/>
    </source>
</evidence>
<feature type="compositionally biased region" description="Polar residues" evidence="2">
    <location>
        <begin position="93"/>
        <end position="106"/>
    </location>
</feature>
<feature type="region of interest" description="Disordered" evidence="2">
    <location>
        <begin position="1"/>
        <end position="22"/>
    </location>
</feature>
<keyword evidence="1" id="KW-0175">Coiled coil</keyword>